<evidence type="ECO:0000256" key="1">
    <source>
        <dbReference type="SAM" id="Phobius"/>
    </source>
</evidence>
<keyword evidence="1" id="KW-0472">Membrane</keyword>
<geneLocation type="chloroplast" evidence="2"/>
<proteinExistence type="predicted"/>
<gene>
    <name evidence="2" type="primary">ORF97</name>
</gene>
<dbReference type="AlphaFoldDB" id="A0A5P8P4K6"/>
<dbReference type="EMBL" id="MN128434">
    <property type="protein sequence ID" value="QFR50665.1"/>
    <property type="molecule type" value="Genomic_DNA"/>
</dbReference>
<evidence type="ECO:0000313" key="2">
    <source>
        <dbReference type="EMBL" id="QFR50665.1"/>
    </source>
</evidence>
<keyword evidence="2" id="KW-0934">Plastid</keyword>
<accession>A0A5P8P4K6</accession>
<sequence>MYPLPSRFCLQKRDQSSESLSQKLRFWDYLKNLGKSNLEILFLFGIVRIFQTKNKRDFVNNFFVLFTRLFVWLILNTKKTCRKQNLFFTHFFLNFIK</sequence>
<keyword evidence="1" id="KW-1133">Transmembrane helix</keyword>
<reference evidence="2" key="1">
    <citation type="submission" date="2019-07" db="EMBL/GenBank/DDBJ databases">
        <title>Complete chloroplast genome of Chlorella pyrenoidesa FACHB-5.</title>
        <authorList>
            <person name="Fu H.Y."/>
            <person name="Li Y.Q."/>
            <person name="Liang H.H."/>
        </authorList>
    </citation>
    <scope>NUCLEOTIDE SEQUENCE</scope>
    <source>
        <strain evidence="2">FACHB-5</strain>
    </source>
</reference>
<keyword evidence="2" id="KW-0150">Chloroplast</keyword>
<name>A0A5P8P4K6_AUXPY</name>
<keyword evidence="1" id="KW-0812">Transmembrane</keyword>
<feature type="transmembrane region" description="Helical" evidence="1">
    <location>
        <begin position="58"/>
        <end position="75"/>
    </location>
</feature>
<organism evidence="2">
    <name type="scientific">Auxenochlorella pyrenoidosa</name>
    <name type="common">Freshwater green alga</name>
    <name type="synonym">Chlorella pyrenoidosa</name>
    <dbReference type="NCBI Taxonomy" id="3078"/>
    <lineage>
        <taxon>Eukaryota</taxon>
        <taxon>Viridiplantae</taxon>
        <taxon>Chlorophyta</taxon>
        <taxon>core chlorophytes</taxon>
        <taxon>Trebouxiophyceae</taxon>
        <taxon>Chlorellales</taxon>
        <taxon>Chlorellaceae</taxon>
        <taxon>Auxenochlorella</taxon>
    </lineage>
</organism>
<protein>
    <submittedName>
        <fullName evidence="2">Uncharacterized protein</fullName>
    </submittedName>
</protein>